<dbReference type="RefSeq" id="WP_189671399.1">
    <property type="nucleotide sequence ID" value="NZ_BNAS01000008.1"/>
</dbReference>
<dbReference type="EMBL" id="BNAS01000008">
    <property type="protein sequence ID" value="GHH78964.1"/>
    <property type="molecule type" value="Genomic_DNA"/>
</dbReference>
<dbReference type="AlphaFoldDB" id="A0A919G710"/>
<comment type="caution">
    <text evidence="3">The sequence shown here is derived from an EMBL/GenBank/DDBJ whole genome shotgun (WGS) entry which is preliminary data.</text>
</comment>
<reference evidence="3" key="1">
    <citation type="journal article" date="2014" name="Int. J. Syst. Evol. Microbiol.">
        <title>Complete genome sequence of Corynebacterium casei LMG S-19264T (=DSM 44701T), isolated from a smear-ripened cheese.</title>
        <authorList>
            <consortium name="US DOE Joint Genome Institute (JGI-PGF)"/>
            <person name="Walter F."/>
            <person name="Albersmeier A."/>
            <person name="Kalinowski J."/>
            <person name="Ruckert C."/>
        </authorList>
    </citation>
    <scope>NUCLEOTIDE SEQUENCE</scope>
    <source>
        <strain evidence="3">CGMCC 4.7398</strain>
    </source>
</reference>
<sequence length="228" mass="25107">MRRVEQFLWDRDAETVRSGAFGIAVVAYSILVVSTSAQTGDIHPVVQVLLAAVSLAGIVALVEGAARRLRTRAVRGIWMYRSSSSNWGLAEISGRRNGLYYSVQLFADEESLLACYRGEGTNWHSFLGHTESTFVEFSERQLHIRYEVNYTGPQYPSRAGFLVLQPIGREGYDRMVGYWTSTTASDGTSSGRLMFVRPPADGTGPTMLDPGEEPVAGDRSDGDRGSDR</sequence>
<evidence type="ECO:0000313" key="3">
    <source>
        <dbReference type="EMBL" id="GHH78964.1"/>
    </source>
</evidence>
<keyword evidence="4" id="KW-1185">Reference proteome</keyword>
<protein>
    <submittedName>
        <fullName evidence="3">Uncharacterized protein</fullName>
    </submittedName>
</protein>
<evidence type="ECO:0000313" key="4">
    <source>
        <dbReference type="Proteomes" id="UP000627369"/>
    </source>
</evidence>
<feature type="compositionally biased region" description="Basic and acidic residues" evidence="1">
    <location>
        <begin position="216"/>
        <end position="228"/>
    </location>
</feature>
<keyword evidence="2" id="KW-1133">Transmembrane helix</keyword>
<dbReference type="Proteomes" id="UP000627369">
    <property type="component" value="Unassembled WGS sequence"/>
</dbReference>
<keyword evidence="2" id="KW-0812">Transmembrane</keyword>
<proteinExistence type="predicted"/>
<organism evidence="3 4">
    <name type="scientific">Promicromonospora soli</name>
    <dbReference type="NCBI Taxonomy" id="2035533"/>
    <lineage>
        <taxon>Bacteria</taxon>
        <taxon>Bacillati</taxon>
        <taxon>Actinomycetota</taxon>
        <taxon>Actinomycetes</taxon>
        <taxon>Micrococcales</taxon>
        <taxon>Promicromonosporaceae</taxon>
        <taxon>Promicromonospora</taxon>
    </lineage>
</organism>
<feature type="region of interest" description="Disordered" evidence="1">
    <location>
        <begin position="198"/>
        <end position="228"/>
    </location>
</feature>
<feature type="transmembrane region" description="Helical" evidence="2">
    <location>
        <begin position="20"/>
        <end position="39"/>
    </location>
</feature>
<evidence type="ECO:0000256" key="1">
    <source>
        <dbReference type="SAM" id="MobiDB-lite"/>
    </source>
</evidence>
<accession>A0A919G710</accession>
<reference evidence="3" key="2">
    <citation type="submission" date="2020-09" db="EMBL/GenBank/DDBJ databases">
        <authorList>
            <person name="Sun Q."/>
            <person name="Zhou Y."/>
        </authorList>
    </citation>
    <scope>NUCLEOTIDE SEQUENCE</scope>
    <source>
        <strain evidence="3">CGMCC 4.7398</strain>
    </source>
</reference>
<evidence type="ECO:0000256" key="2">
    <source>
        <dbReference type="SAM" id="Phobius"/>
    </source>
</evidence>
<name>A0A919G710_9MICO</name>
<keyword evidence="2" id="KW-0472">Membrane</keyword>
<gene>
    <name evidence="3" type="ORF">GCM10017772_43710</name>
</gene>
<feature type="transmembrane region" description="Helical" evidence="2">
    <location>
        <begin position="45"/>
        <end position="66"/>
    </location>
</feature>